<protein>
    <recommendedName>
        <fullName evidence="7">ABC3 transporter permease C-terminal domain-containing protein</fullName>
    </recommendedName>
</protein>
<dbReference type="GO" id="GO:0005886">
    <property type="term" value="C:plasma membrane"/>
    <property type="evidence" value="ECO:0007669"/>
    <property type="project" value="UniProtKB-SubCell"/>
</dbReference>
<dbReference type="EMBL" id="PGTN01000574">
    <property type="protein sequence ID" value="PJF45985.1"/>
    <property type="molecule type" value="Genomic_DNA"/>
</dbReference>
<dbReference type="AlphaFoldDB" id="A0A2M8Q869"/>
<evidence type="ECO:0000256" key="3">
    <source>
        <dbReference type="ARBA" id="ARBA00022692"/>
    </source>
</evidence>
<reference evidence="8 9" key="1">
    <citation type="submission" date="2017-11" db="EMBL/GenBank/DDBJ databases">
        <title>Evolution of Phototrophy in the Chloroflexi Phylum Driven by Horizontal Gene Transfer.</title>
        <authorList>
            <person name="Ward L.M."/>
            <person name="Hemp J."/>
            <person name="Shih P.M."/>
            <person name="Mcglynn S.E."/>
            <person name="Fischer W."/>
        </authorList>
    </citation>
    <scope>NUCLEOTIDE SEQUENCE [LARGE SCALE GENOMIC DNA]</scope>
    <source>
        <strain evidence="8">JP3_7</strain>
    </source>
</reference>
<comment type="caution">
    <text evidence="8">The sequence shown here is derived from an EMBL/GenBank/DDBJ whole genome shotgun (WGS) entry which is preliminary data.</text>
</comment>
<evidence type="ECO:0000313" key="9">
    <source>
        <dbReference type="Proteomes" id="UP000230790"/>
    </source>
</evidence>
<organism evidence="8 9">
    <name type="scientific">Candidatus Thermofonsia Clade 3 bacterium</name>
    <dbReference type="NCBI Taxonomy" id="2364212"/>
    <lineage>
        <taxon>Bacteria</taxon>
        <taxon>Bacillati</taxon>
        <taxon>Chloroflexota</taxon>
        <taxon>Candidatus Thermofontia</taxon>
        <taxon>Candidatus Thermofonsia Clade 3</taxon>
    </lineage>
</organism>
<dbReference type="Pfam" id="PF02687">
    <property type="entry name" value="FtsX"/>
    <property type="match status" value="1"/>
</dbReference>
<evidence type="ECO:0000313" key="8">
    <source>
        <dbReference type="EMBL" id="PJF45985.1"/>
    </source>
</evidence>
<keyword evidence="2" id="KW-1003">Cell membrane</keyword>
<proteinExistence type="predicted"/>
<feature type="transmembrane region" description="Helical" evidence="6">
    <location>
        <begin position="115"/>
        <end position="137"/>
    </location>
</feature>
<accession>A0A2M8Q869</accession>
<dbReference type="Proteomes" id="UP000230790">
    <property type="component" value="Unassembled WGS sequence"/>
</dbReference>
<feature type="non-terminal residue" evidence="8">
    <location>
        <position position="188"/>
    </location>
</feature>
<feature type="transmembrane region" description="Helical" evidence="6">
    <location>
        <begin position="158"/>
        <end position="179"/>
    </location>
</feature>
<name>A0A2M8Q869_9CHLR</name>
<dbReference type="InterPro" id="IPR003838">
    <property type="entry name" value="ABC3_permease_C"/>
</dbReference>
<keyword evidence="3 6" id="KW-0812">Transmembrane</keyword>
<sequence>LGVAIGDSIVVELPDGAQKRFVVTGAMHDPRYPSPEITNFTVGAVTPAGMEYLGGGALFTELLLRLEPEAGDARAIVDAVEERIERSGRVIVGRTIVGKSIIESIVNTAVMILSFFGWMILLLSAFLVVNTISALIAQQVNQIGIMKLVGASRRQMMAMYLSLVLVFGVIAFSIAIPLATWTAQYLMT</sequence>
<evidence type="ECO:0000256" key="6">
    <source>
        <dbReference type="SAM" id="Phobius"/>
    </source>
</evidence>
<keyword evidence="5 6" id="KW-0472">Membrane</keyword>
<evidence type="ECO:0000256" key="4">
    <source>
        <dbReference type="ARBA" id="ARBA00022989"/>
    </source>
</evidence>
<evidence type="ECO:0000256" key="5">
    <source>
        <dbReference type="ARBA" id="ARBA00023136"/>
    </source>
</evidence>
<keyword evidence="4 6" id="KW-1133">Transmembrane helix</keyword>
<evidence type="ECO:0000256" key="1">
    <source>
        <dbReference type="ARBA" id="ARBA00004651"/>
    </source>
</evidence>
<evidence type="ECO:0000256" key="2">
    <source>
        <dbReference type="ARBA" id="ARBA00022475"/>
    </source>
</evidence>
<feature type="non-terminal residue" evidence="8">
    <location>
        <position position="1"/>
    </location>
</feature>
<comment type="subcellular location">
    <subcellularLocation>
        <location evidence="1">Cell membrane</location>
        <topology evidence="1">Multi-pass membrane protein</topology>
    </subcellularLocation>
</comment>
<evidence type="ECO:0000259" key="7">
    <source>
        <dbReference type="Pfam" id="PF02687"/>
    </source>
</evidence>
<gene>
    <name evidence="8" type="ORF">CUN48_16110</name>
</gene>
<feature type="domain" description="ABC3 transporter permease C-terminal" evidence="7">
    <location>
        <begin position="115"/>
        <end position="186"/>
    </location>
</feature>